<feature type="transmembrane region" description="Helical" evidence="1">
    <location>
        <begin position="123"/>
        <end position="143"/>
    </location>
</feature>
<dbReference type="AlphaFoldDB" id="A0A9X2XXY8"/>
<dbReference type="Proteomes" id="UP001155483">
    <property type="component" value="Unassembled WGS sequence"/>
</dbReference>
<reference evidence="2" key="2">
    <citation type="submission" date="2023-04" db="EMBL/GenBank/DDBJ databases">
        <title>Paracnuella aquatica gen. nov., sp. nov., a member of the family Chitinophagaceae isolated from a hot spring.</title>
        <authorList>
            <person name="Wang C."/>
        </authorList>
    </citation>
    <scope>NUCLEOTIDE SEQUENCE</scope>
    <source>
        <strain evidence="2">LB-8</strain>
    </source>
</reference>
<evidence type="ECO:0000256" key="1">
    <source>
        <dbReference type="SAM" id="Phobius"/>
    </source>
</evidence>
<keyword evidence="3" id="KW-1185">Reference proteome</keyword>
<dbReference type="EMBL" id="JAOTIF010000018">
    <property type="protein sequence ID" value="MCU7551190.1"/>
    <property type="molecule type" value="Genomic_DNA"/>
</dbReference>
<evidence type="ECO:0008006" key="4">
    <source>
        <dbReference type="Google" id="ProtNLM"/>
    </source>
</evidence>
<gene>
    <name evidence="2" type="ORF">OCK74_18865</name>
</gene>
<protein>
    <recommendedName>
        <fullName evidence="4">Membrane-associated protein</fullName>
    </recommendedName>
</protein>
<organism evidence="2 3">
    <name type="scientific">Paraflavisolibacter caeni</name>
    <dbReference type="NCBI Taxonomy" id="2982496"/>
    <lineage>
        <taxon>Bacteria</taxon>
        <taxon>Pseudomonadati</taxon>
        <taxon>Bacteroidota</taxon>
        <taxon>Chitinophagia</taxon>
        <taxon>Chitinophagales</taxon>
        <taxon>Chitinophagaceae</taxon>
        <taxon>Paraflavisolibacter</taxon>
    </lineage>
</organism>
<accession>A0A9X2XXY8</accession>
<evidence type="ECO:0000313" key="3">
    <source>
        <dbReference type="Proteomes" id="UP001155483"/>
    </source>
</evidence>
<keyword evidence="1" id="KW-0472">Membrane</keyword>
<name>A0A9X2XXY8_9BACT</name>
<sequence length="195" mass="22722">MIPLWLKIAYTAFVAILVPIYAKKWGWGNFLWFSDIALILMVPALWLESPLLVSMMTVGVLIPETFWNISFFLRLLTGVRFGGLTDYMFHPGKPLWLRVLSLFHVFLPVMMVWMIAKVGYDPNALWAQTLLAWIVLLLCYFFTDPKENINWVYGPGNEPQKRLHPLVYLSILMALFLVAIFLPTHLIFRFVFDHV</sequence>
<proteinExistence type="predicted"/>
<feature type="transmembrane region" description="Helical" evidence="1">
    <location>
        <begin position="163"/>
        <end position="182"/>
    </location>
</feature>
<keyword evidence="1" id="KW-0812">Transmembrane</keyword>
<keyword evidence="1" id="KW-1133">Transmembrane helix</keyword>
<feature type="transmembrane region" description="Helical" evidence="1">
    <location>
        <begin position="32"/>
        <end position="53"/>
    </location>
</feature>
<feature type="transmembrane region" description="Helical" evidence="1">
    <location>
        <begin position="95"/>
        <end position="116"/>
    </location>
</feature>
<reference evidence="2" key="1">
    <citation type="submission" date="2022-09" db="EMBL/GenBank/DDBJ databases">
        <authorList>
            <person name="Yuan C."/>
            <person name="Ke Z."/>
        </authorList>
    </citation>
    <scope>NUCLEOTIDE SEQUENCE</scope>
    <source>
        <strain evidence="2">LB-8</strain>
    </source>
</reference>
<comment type="caution">
    <text evidence="2">The sequence shown here is derived from an EMBL/GenBank/DDBJ whole genome shotgun (WGS) entry which is preliminary data.</text>
</comment>
<evidence type="ECO:0000313" key="2">
    <source>
        <dbReference type="EMBL" id="MCU7551190.1"/>
    </source>
</evidence>
<dbReference type="RefSeq" id="WP_279298629.1">
    <property type="nucleotide sequence ID" value="NZ_JAOTIF010000018.1"/>
</dbReference>